<evidence type="ECO:0000256" key="10">
    <source>
        <dbReference type="SAM" id="Phobius"/>
    </source>
</evidence>
<gene>
    <name evidence="11" type="ORF">RchiOBHm_Chr5g0083561</name>
</gene>
<evidence type="ECO:0000256" key="6">
    <source>
        <dbReference type="ARBA" id="ARBA00022989"/>
    </source>
</evidence>
<dbReference type="GO" id="GO:0016020">
    <property type="term" value="C:membrane"/>
    <property type="evidence" value="ECO:0007669"/>
    <property type="project" value="UniProtKB-SubCell"/>
</dbReference>
<comment type="caution">
    <text evidence="11">The sequence shown here is derived from an EMBL/GenBank/DDBJ whole genome shotgun (WGS) entry which is preliminary data.</text>
</comment>
<evidence type="ECO:0000313" key="12">
    <source>
        <dbReference type="Proteomes" id="UP000238479"/>
    </source>
</evidence>
<dbReference type="InterPro" id="IPR023395">
    <property type="entry name" value="MCP_dom_sf"/>
</dbReference>
<name>A0A2P6QNK3_ROSCH</name>
<keyword evidence="3 9" id="KW-0813">Transport</keyword>
<accession>A0A2P6QNK3</accession>
<keyword evidence="5" id="KW-0677">Repeat</keyword>
<reference evidence="11 12" key="1">
    <citation type="journal article" date="2018" name="Nat. Genet.">
        <title>The Rosa genome provides new insights in the design of modern roses.</title>
        <authorList>
            <person name="Bendahmane M."/>
        </authorList>
    </citation>
    <scope>NUCLEOTIDE SEQUENCE [LARGE SCALE GENOMIC DNA]</scope>
    <source>
        <strain evidence="12">cv. Old Blush</strain>
    </source>
</reference>
<proteinExistence type="inferred from homology"/>
<feature type="repeat" description="Solcar" evidence="8">
    <location>
        <begin position="210"/>
        <end position="289"/>
    </location>
</feature>
<evidence type="ECO:0000256" key="5">
    <source>
        <dbReference type="ARBA" id="ARBA00022737"/>
    </source>
</evidence>
<keyword evidence="7 8" id="KW-0472">Membrane</keyword>
<dbReference type="PROSITE" id="PS50920">
    <property type="entry name" value="SOLCAR"/>
    <property type="match status" value="1"/>
</dbReference>
<sequence>MSFIIDQNKKKKTKPEYDVPFILRWPSLKPFVNGGLAAFLQGLTLYVPFAAIYYSPLLSPIRRSPRFLGFNILAKSCPDGIVIRTLSTSLQLGLFETLRNKAIATNDGMALTLYQEAACGLIAGAAEAYFSFPFVSACLPQVDPTTLSVVQCAKYRSMFDAIYSLSANKKISALWTNAGPYVKTRMGTNVGMLASYNPSLCYLRDSCGLSEARAQLGASVVSAFFGAACSVPLKNVLAQGESGSSLDCALKILKSRGPLAFFSGFSRQFALVGPPIMILWFAYENVRKL</sequence>
<evidence type="ECO:0000256" key="4">
    <source>
        <dbReference type="ARBA" id="ARBA00022692"/>
    </source>
</evidence>
<keyword evidence="12" id="KW-1185">Reference proteome</keyword>
<dbReference type="SUPFAM" id="SSF103506">
    <property type="entry name" value="Mitochondrial carrier"/>
    <property type="match status" value="1"/>
</dbReference>
<dbReference type="Pfam" id="PF00153">
    <property type="entry name" value="Mito_carr"/>
    <property type="match status" value="1"/>
</dbReference>
<dbReference type="AlphaFoldDB" id="A0A2P6QNK3"/>
<dbReference type="OrthoDB" id="1161281at2759"/>
<dbReference type="OMA" id="CAKYRSM"/>
<dbReference type="EMBL" id="PDCK01000043">
    <property type="protein sequence ID" value="PRQ35770.1"/>
    <property type="molecule type" value="Genomic_DNA"/>
</dbReference>
<evidence type="ECO:0000256" key="2">
    <source>
        <dbReference type="ARBA" id="ARBA00006375"/>
    </source>
</evidence>
<dbReference type="Gramene" id="PRQ35770">
    <property type="protein sequence ID" value="PRQ35770"/>
    <property type="gene ID" value="RchiOBHm_Chr5g0083561"/>
</dbReference>
<comment type="subcellular location">
    <subcellularLocation>
        <location evidence="1">Membrane</location>
        <topology evidence="1">Multi-pass membrane protein</topology>
    </subcellularLocation>
</comment>
<dbReference type="InterPro" id="IPR050391">
    <property type="entry name" value="Mito_Metabolite_Transporter"/>
</dbReference>
<dbReference type="Gene3D" id="1.50.40.10">
    <property type="entry name" value="Mitochondrial carrier domain"/>
    <property type="match status" value="1"/>
</dbReference>
<evidence type="ECO:0000256" key="1">
    <source>
        <dbReference type="ARBA" id="ARBA00004141"/>
    </source>
</evidence>
<dbReference type="PANTHER" id="PTHR45618">
    <property type="entry name" value="MITOCHONDRIAL DICARBOXYLATE CARRIER-RELATED"/>
    <property type="match status" value="1"/>
</dbReference>
<protein>
    <submittedName>
        <fullName evidence="11">Putative mitochondrial carrier domain-containing protein</fullName>
    </submittedName>
</protein>
<evidence type="ECO:0000256" key="8">
    <source>
        <dbReference type="PROSITE-ProRule" id="PRU00282"/>
    </source>
</evidence>
<dbReference type="InterPro" id="IPR018108">
    <property type="entry name" value="MCP_transmembrane"/>
</dbReference>
<keyword evidence="4 8" id="KW-0812">Transmembrane</keyword>
<evidence type="ECO:0000256" key="3">
    <source>
        <dbReference type="ARBA" id="ARBA00022448"/>
    </source>
</evidence>
<dbReference type="Proteomes" id="UP000238479">
    <property type="component" value="Chromosome 5"/>
</dbReference>
<organism evidence="11 12">
    <name type="scientific">Rosa chinensis</name>
    <name type="common">China rose</name>
    <dbReference type="NCBI Taxonomy" id="74649"/>
    <lineage>
        <taxon>Eukaryota</taxon>
        <taxon>Viridiplantae</taxon>
        <taxon>Streptophyta</taxon>
        <taxon>Embryophyta</taxon>
        <taxon>Tracheophyta</taxon>
        <taxon>Spermatophyta</taxon>
        <taxon>Magnoliopsida</taxon>
        <taxon>eudicotyledons</taxon>
        <taxon>Gunneridae</taxon>
        <taxon>Pentapetalae</taxon>
        <taxon>rosids</taxon>
        <taxon>fabids</taxon>
        <taxon>Rosales</taxon>
        <taxon>Rosaceae</taxon>
        <taxon>Rosoideae</taxon>
        <taxon>Rosoideae incertae sedis</taxon>
        <taxon>Rosa</taxon>
    </lineage>
</organism>
<evidence type="ECO:0000313" key="11">
    <source>
        <dbReference type="EMBL" id="PRQ35770.1"/>
    </source>
</evidence>
<comment type="similarity">
    <text evidence="2 9">Belongs to the mitochondrial carrier (TC 2.A.29) family.</text>
</comment>
<dbReference type="STRING" id="74649.A0A2P6QNK3"/>
<evidence type="ECO:0000256" key="7">
    <source>
        <dbReference type="ARBA" id="ARBA00023136"/>
    </source>
</evidence>
<keyword evidence="6 10" id="KW-1133">Transmembrane helix</keyword>
<evidence type="ECO:0000256" key="9">
    <source>
        <dbReference type="RuleBase" id="RU000488"/>
    </source>
</evidence>
<feature type="transmembrane region" description="Helical" evidence="10">
    <location>
        <begin position="31"/>
        <end position="54"/>
    </location>
</feature>